<gene>
    <name evidence="2" type="ORF">DL762_010036</name>
</gene>
<sequence>MPGPSACYLRGLEWPQQGGAHEPGGWKCRPPADRWVSGPATAATAPVSPLGAAVPPVPLQRDVTDDFERHPDDTTHITACDCVHWLRGSRRSMAGRSACAAAVATIVGGRRGGRSGGNDPNEYVVEGDEEIVFDISDRRVARSSLTRI</sequence>
<evidence type="ECO:0000256" key="1">
    <source>
        <dbReference type="SAM" id="MobiDB-lite"/>
    </source>
</evidence>
<proteinExistence type="predicted"/>
<protein>
    <submittedName>
        <fullName evidence="2">Uncharacterized protein</fullName>
    </submittedName>
</protein>
<evidence type="ECO:0000313" key="3">
    <source>
        <dbReference type="Proteomes" id="UP000294003"/>
    </source>
</evidence>
<reference evidence="2 3" key="1">
    <citation type="submission" date="2018-06" db="EMBL/GenBank/DDBJ databases">
        <title>Complete Genomes of Monosporascus.</title>
        <authorList>
            <person name="Robinson A.J."/>
            <person name="Natvig D.O."/>
        </authorList>
    </citation>
    <scope>NUCLEOTIDE SEQUENCE [LARGE SCALE GENOMIC DNA]</scope>
    <source>
        <strain evidence="2 3">CBS 609.92</strain>
    </source>
</reference>
<evidence type="ECO:0000313" key="2">
    <source>
        <dbReference type="EMBL" id="RYO75365.1"/>
    </source>
</evidence>
<name>A0ABY0GSI2_9PEZI</name>
<comment type="caution">
    <text evidence="2">The sequence shown here is derived from an EMBL/GenBank/DDBJ whole genome shotgun (WGS) entry which is preliminary data.</text>
</comment>
<dbReference type="Proteomes" id="UP000294003">
    <property type="component" value="Unassembled WGS sequence"/>
</dbReference>
<accession>A0ABY0GSI2</accession>
<organism evidence="2 3">
    <name type="scientific">Monosporascus cannonballus</name>
    <dbReference type="NCBI Taxonomy" id="155416"/>
    <lineage>
        <taxon>Eukaryota</taxon>
        <taxon>Fungi</taxon>
        <taxon>Dikarya</taxon>
        <taxon>Ascomycota</taxon>
        <taxon>Pezizomycotina</taxon>
        <taxon>Sordariomycetes</taxon>
        <taxon>Xylariomycetidae</taxon>
        <taxon>Xylariales</taxon>
        <taxon>Xylariales incertae sedis</taxon>
        <taxon>Monosporascus</taxon>
    </lineage>
</organism>
<feature type="region of interest" description="Disordered" evidence="1">
    <location>
        <begin position="37"/>
        <end position="56"/>
    </location>
</feature>
<keyword evidence="3" id="KW-1185">Reference proteome</keyword>
<dbReference type="EMBL" id="QJNS01000704">
    <property type="protein sequence ID" value="RYO75365.1"/>
    <property type="molecule type" value="Genomic_DNA"/>
</dbReference>